<dbReference type="EMBL" id="JAUFPT010000140">
    <property type="protein sequence ID" value="MDN3575083.1"/>
    <property type="molecule type" value="Genomic_DNA"/>
</dbReference>
<dbReference type="Proteomes" id="UP001244297">
    <property type="component" value="Unassembled WGS sequence"/>
</dbReference>
<proteinExistence type="predicted"/>
<comment type="caution">
    <text evidence="1">The sequence shown here is derived from an EMBL/GenBank/DDBJ whole genome shotgun (WGS) entry which is preliminary data.</text>
</comment>
<organism evidence="1 2">
    <name type="scientific">Methylobacterium longum</name>
    <dbReference type="NCBI Taxonomy" id="767694"/>
    <lineage>
        <taxon>Bacteria</taxon>
        <taxon>Pseudomonadati</taxon>
        <taxon>Pseudomonadota</taxon>
        <taxon>Alphaproteobacteria</taxon>
        <taxon>Hyphomicrobiales</taxon>
        <taxon>Methylobacteriaceae</taxon>
        <taxon>Methylobacterium</taxon>
    </lineage>
</organism>
<name>A0ABT8B0P1_9HYPH</name>
<keyword evidence="2" id="KW-1185">Reference proteome</keyword>
<evidence type="ECO:0000313" key="1">
    <source>
        <dbReference type="EMBL" id="MDN3575083.1"/>
    </source>
</evidence>
<sequence length="87" mass="8886">MARTASPLTLAAAAGTGIGLTIFGVLAFGGAGHAETLITKPLPAMVALQSSAPALPAVSQRDAQWTLAQDRSGRVVRVVYPGPYAQR</sequence>
<dbReference type="RefSeq" id="WP_238293409.1">
    <property type="nucleotide sequence ID" value="NZ_BPQS01000069.1"/>
</dbReference>
<reference evidence="2" key="1">
    <citation type="journal article" date="2019" name="Int. J. Syst. Evol. Microbiol.">
        <title>The Global Catalogue of Microorganisms (GCM) 10K type strain sequencing project: providing services to taxonomists for standard genome sequencing and annotation.</title>
        <authorList>
            <consortium name="The Broad Institute Genomics Platform"/>
            <consortium name="The Broad Institute Genome Sequencing Center for Infectious Disease"/>
            <person name="Wu L."/>
            <person name="Ma J."/>
        </authorList>
    </citation>
    <scope>NUCLEOTIDE SEQUENCE [LARGE SCALE GENOMIC DNA]</scope>
    <source>
        <strain evidence="2">CECT 7806</strain>
    </source>
</reference>
<gene>
    <name evidence="1" type="ORF">QWZ18_31360</name>
</gene>
<evidence type="ECO:0000313" key="2">
    <source>
        <dbReference type="Proteomes" id="UP001244297"/>
    </source>
</evidence>
<protein>
    <submittedName>
        <fullName evidence="1">Uncharacterized protein</fullName>
    </submittedName>
</protein>
<accession>A0ABT8B0P1</accession>